<keyword evidence="6" id="KW-1185">Reference proteome</keyword>
<evidence type="ECO:0000313" key="6">
    <source>
        <dbReference type="Proteomes" id="UP001156666"/>
    </source>
</evidence>
<dbReference type="GO" id="GO:0006631">
    <property type="term" value="P:fatty acid metabolic process"/>
    <property type="evidence" value="ECO:0007669"/>
    <property type="project" value="TreeGrafter"/>
</dbReference>
<evidence type="ECO:0000256" key="1">
    <source>
        <dbReference type="ARBA" id="ARBA00006432"/>
    </source>
</evidence>
<dbReference type="PROSITE" id="PS00455">
    <property type="entry name" value="AMP_BINDING"/>
    <property type="match status" value="1"/>
</dbReference>
<feature type="transmembrane region" description="Helical" evidence="3">
    <location>
        <begin position="188"/>
        <end position="212"/>
    </location>
</feature>
<name>A0AA37SV22_9BACT</name>
<feature type="domain" description="AMP-dependent synthetase/ligase" evidence="4">
    <location>
        <begin position="8"/>
        <end position="361"/>
    </location>
</feature>
<comment type="caution">
    <text evidence="5">The sequence shown here is derived from an EMBL/GenBank/DDBJ whole genome shotgun (WGS) entry which is preliminary data.</text>
</comment>
<dbReference type="PANTHER" id="PTHR43201">
    <property type="entry name" value="ACYL-COA SYNTHETASE"/>
    <property type="match status" value="1"/>
</dbReference>
<reference evidence="5" key="1">
    <citation type="journal article" date="2014" name="Int. J. Syst. Evol. Microbiol.">
        <title>Complete genome sequence of Corynebacterium casei LMG S-19264T (=DSM 44701T), isolated from a smear-ripened cheese.</title>
        <authorList>
            <consortium name="US DOE Joint Genome Institute (JGI-PGF)"/>
            <person name="Walter F."/>
            <person name="Albersmeier A."/>
            <person name="Kalinowski J."/>
            <person name="Ruckert C."/>
        </authorList>
    </citation>
    <scope>NUCLEOTIDE SEQUENCE</scope>
    <source>
        <strain evidence="5">NBRC 108769</strain>
    </source>
</reference>
<sequence length="487" mass="54177">MSNLVSIFFQAAESHPDHIAISHKEEVITYDDLSINVQTIANYLSQKGIRKGTKVLVFIPMSIKLYETVLALFSLGAIVVFVDEWADRARMKKALEVVPVDVVIAPRKFLWLAYLISPYRSINRKLSIPKKLRPISFAAEKVNINDTALITFTTGSTGLPKAANRTHHFLAEQFRILKFEIGARPEDVALVTLPIVLLSILGTGATGVIPVFNQKKPEEMDVEGLVRSLTKDRVTMIIGSPYFVERLADGKKEKTDIRKVLTGGAPVFPDVAVKIQTAFQEAECMVAYGSTEAEPISTIAMKDIVVNVNGLGVGNPHPEIQLKIIRMTDDEIKLDAEGWGKWEEAFGEIIVKGPHVLVSYYNSDEAFRLNKIKDGDRIWHRTGDSGRLVDGALYLNGRCSQLIKSDEGYQSLFIIEYQLSKVAGVAIGTFMNGVIVLELRDEAIESEVRAAVSGFHLGEQSIRIVDRIPRDPRHFSKIDYARVLAIM</sequence>
<dbReference type="PANTHER" id="PTHR43201:SF5">
    <property type="entry name" value="MEDIUM-CHAIN ACYL-COA LIGASE ACSF2, MITOCHONDRIAL"/>
    <property type="match status" value="1"/>
</dbReference>
<keyword evidence="3" id="KW-0472">Membrane</keyword>
<evidence type="ECO:0000256" key="2">
    <source>
        <dbReference type="ARBA" id="ARBA00022598"/>
    </source>
</evidence>
<proteinExistence type="inferred from homology"/>
<feature type="transmembrane region" description="Helical" evidence="3">
    <location>
        <begin position="63"/>
        <end position="82"/>
    </location>
</feature>
<dbReference type="InterPro" id="IPR000873">
    <property type="entry name" value="AMP-dep_synth/lig_dom"/>
</dbReference>
<dbReference type="Proteomes" id="UP001156666">
    <property type="component" value="Unassembled WGS sequence"/>
</dbReference>
<keyword evidence="2" id="KW-0436">Ligase</keyword>
<evidence type="ECO:0000313" key="5">
    <source>
        <dbReference type="EMBL" id="GLR18663.1"/>
    </source>
</evidence>
<keyword evidence="3" id="KW-0812">Transmembrane</keyword>
<accession>A0AA37SV22</accession>
<dbReference type="AlphaFoldDB" id="A0AA37SV22"/>
<gene>
    <name evidence="5" type="ORF">GCM10007940_32790</name>
</gene>
<dbReference type="InterPro" id="IPR020845">
    <property type="entry name" value="AMP-binding_CS"/>
</dbReference>
<keyword evidence="3" id="KW-1133">Transmembrane helix</keyword>
<dbReference type="InterPro" id="IPR042099">
    <property type="entry name" value="ANL_N_sf"/>
</dbReference>
<evidence type="ECO:0000256" key="3">
    <source>
        <dbReference type="SAM" id="Phobius"/>
    </source>
</evidence>
<organism evidence="5 6">
    <name type="scientific">Portibacter lacus</name>
    <dbReference type="NCBI Taxonomy" id="1099794"/>
    <lineage>
        <taxon>Bacteria</taxon>
        <taxon>Pseudomonadati</taxon>
        <taxon>Bacteroidota</taxon>
        <taxon>Saprospiria</taxon>
        <taxon>Saprospirales</taxon>
        <taxon>Haliscomenobacteraceae</taxon>
        <taxon>Portibacter</taxon>
    </lineage>
</organism>
<dbReference type="SUPFAM" id="SSF56801">
    <property type="entry name" value="Acetyl-CoA synthetase-like"/>
    <property type="match status" value="1"/>
</dbReference>
<protein>
    <submittedName>
        <fullName evidence="5">Peptide synthase</fullName>
    </submittedName>
</protein>
<dbReference type="Gene3D" id="3.40.50.12780">
    <property type="entry name" value="N-terminal domain of ligase-like"/>
    <property type="match status" value="1"/>
</dbReference>
<dbReference type="EMBL" id="BSOH01000021">
    <property type="protein sequence ID" value="GLR18663.1"/>
    <property type="molecule type" value="Genomic_DNA"/>
</dbReference>
<dbReference type="GO" id="GO:0031956">
    <property type="term" value="F:medium-chain fatty acid-CoA ligase activity"/>
    <property type="evidence" value="ECO:0007669"/>
    <property type="project" value="TreeGrafter"/>
</dbReference>
<evidence type="ECO:0000259" key="4">
    <source>
        <dbReference type="Pfam" id="PF00501"/>
    </source>
</evidence>
<comment type="similarity">
    <text evidence="1">Belongs to the ATP-dependent AMP-binding enzyme family.</text>
</comment>
<dbReference type="Pfam" id="PF00501">
    <property type="entry name" value="AMP-binding"/>
    <property type="match status" value="1"/>
</dbReference>
<reference evidence="5" key="2">
    <citation type="submission" date="2023-01" db="EMBL/GenBank/DDBJ databases">
        <title>Draft genome sequence of Portibacter lacus strain NBRC 108769.</title>
        <authorList>
            <person name="Sun Q."/>
            <person name="Mori K."/>
        </authorList>
    </citation>
    <scope>NUCLEOTIDE SEQUENCE</scope>
    <source>
        <strain evidence="5">NBRC 108769</strain>
    </source>
</reference>